<evidence type="ECO:0000313" key="16">
    <source>
        <dbReference type="Proteomes" id="UP000430564"/>
    </source>
</evidence>
<dbReference type="InterPro" id="IPR041108">
    <property type="entry name" value="PP_kinase_C_1"/>
</dbReference>
<dbReference type="Proteomes" id="UP000430564">
    <property type="component" value="Unassembled WGS sequence"/>
</dbReference>
<dbReference type="Pfam" id="PF13090">
    <property type="entry name" value="PP_kinase_C"/>
    <property type="match status" value="1"/>
</dbReference>
<dbReference type="Pfam" id="PF13089">
    <property type="entry name" value="PP_kinase_N"/>
    <property type="match status" value="1"/>
</dbReference>
<feature type="active site" description="Phosphohistidine intermediate" evidence="8">
    <location>
        <position position="531"/>
    </location>
</feature>
<dbReference type="RefSeq" id="WP_152158061.1">
    <property type="nucleotide sequence ID" value="NZ_WEHX01000020.1"/>
</dbReference>
<feature type="domain" description="Polyphosphate kinase N-terminal" evidence="12">
    <location>
        <begin position="97"/>
        <end position="203"/>
    </location>
</feature>
<dbReference type="CDD" id="cd09168">
    <property type="entry name" value="PLDc_PaPPK1_C2_like"/>
    <property type="match status" value="1"/>
</dbReference>
<keyword evidence="7 8" id="KW-0460">Magnesium</keyword>
<evidence type="ECO:0000256" key="2">
    <source>
        <dbReference type="ARBA" id="ARBA00022679"/>
    </source>
</evidence>
<feature type="compositionally biased region" description="Low complexity" evidence="10">
    <location>
        <begin position="26"/>
        <end position="54"/>
    </location>
</feature>
<dbReference type="FunFam" id="3.30.870.10:FF:000001">
    <property type="entry name" value="Polyphosphate kinase"/>
    <property type="match status" value="1"/>
</dbReference>
<feature type="domain" description="Polyphosphate kinase middle" evidence="11">
    <location>
        <begin position="211"/>
        <end position="401"/>
    </location>
</feature>
<feature type="domain" description="Polyphosphate kinase C-terminal" evidence="13">
    <location>
        <begin position="599"/>
        <end position="771"/>
    </location>
</feature>
<dbReference type="GO" id="GO:0009358">
    <property type="term" value="C:polyphosphate kinase complex"/>
    <property type="evidence" value="ECO:0007669"/>
    <property type="project" value="InterPro"/>
</dbReference>
<evidence type="ECO:0000259" key="14">
    <source>
        <dbReference type="Pfam" id="PF17941"/>
    </source>
</evidence>
<dbReference type="GO" id="GO:0008976">
    <property type="term" value="F:polyphosphate kinase activity"/>
    <property type="evidence" value="ECO:0007669"/>
    <property type="project" value="UniProtKB-UniRule"/>
</dbReference>
<name>A0A6I1ELF1_9BURK</name>
<comment type="similarity">
    <text evidence="8 9">Belongs to the polyphosphate kinase 1 (PPK1) family.</text>
</comment>
<organism evidence="15 16">
    <name type="scientific">Sutterella seckii</name>
    <dbReference type="NCBI Taxonomy" id="1944635"/>
    <lineage>
        <taxon>Bacteria</taxon>
        <taxon>Pseudomonadati</taxon>
        <taxon>Pseudomonadota</taxon>
        <taxon>Betaproteobacteria</taxon>
        <taxon>Burkholderiales</taxon>
        <taxon>Sutterellaceae</taxon>
        <taxon>Sutterella</taxon>
    </lineage>
</organism>
<comment type="caution">
    <text evidence="15">The sequence shown here is derived from an EMBL/GenBank/DDBJ whole genome shotgun (WGS) entry which is preliminary data.</text>
</comment>
<evidence type="ECO:0000259" key="13">
    <source>
        <dbReference type="Pfam" id="PF13090"/>
    </source>
</evidence>
<dbReference type="InterPro" id="IPR036832">
    <property type="entry name" value="PPK_N_dom_sf"/>
</dbReference>
<keyword evidence="4 8" id="KW-0547">Nucleotide-binding</keyword>
<dbReference type="PANTHER" id="PTHR30218:SF0">
    <property type="entry name" value="POLYPHOSPHATE KINASE"/>
    <property type="match status" value="1"/>
</dbReference>
<keyword evidence="6 8" id="KW-0067">ATP-binding</keyword>
<evidence type="ECO:0000256" key="3">
    <source>
        <dbReference type="ARBA" id="ARBA00022723"/>
    </source>
</evidence>
<dbReference type="NCBIfam" id="TIGR03705">
    <property type="entry name" value="poly_P_kin"/>
    <property type="match status" value="1"/>
</dbReference>
<proteinExistence type="inferred from homology"/>
<feature type="binding site" evidence="8">
    <location>
        <position position="135"/>
    </location>
    <ligand>
        <name>ATP</name>
        <dbReference type="ChEBI" id="CHEBI:30616"/>
    </ligand>
</feature>
<dbReference type="SUPFAM" id="SSF143724">
    <property type="entry name" value="PHP14-like"/>
    <property type="match status" value="1"/>
</dbReference>
<dbReference type="GO" id="GO:0006799">
    <property type="term" value="P:polyphosphate biosynthetic process"/>
    <property type="evidence" value="ECO:0007669"/>
    <property type="project" value="UniProtKB-UniRule"/>
</dbReference>
<comment type="function">
    <text evidence="8 9">Catalyzes the reversible transfer of the terminal phosphate of ATP to form a long-chain polyphosphate (polyP).</text>
</comment>
<dbReference type="NCBIfam" id="NF003921">
    <property type="entry name" value="PRK05443.2-2"/>
    <property type="match status" value="1"/>
</dbReference>
<dbReference type="InterPro" id="IPR025198">
    <property type="entry name" value="PPK_N_dom"/>
</dbReference>
<keyword evidence="2 8" id="KW-0808">Transferase</keyword>
<evidence type="ECO:0000256" key="5">
    <source>
        <dbReference type="ARBA" id="ARBA00022777"/>
    </source>
</evidence>
<gene>
    <name evidence="15" type="primary">ppk1</name>
    <name evidence="8" type="synonym">ppk</name>
    <name evidence="15" type="ORF">GBM95_04870</name>
</gene>
<evidence type="ECO:0000313" key="15">
    <source>
        <dbReference type="EMBL" id="KAB7661329.1"/>
    </source>
</evidence>
<reference evidence="15 16" key="1">
    <citation type="submission" date="2019-10" db="EMBL/GenBank/DDBJ databases">
        <title>Genome diversity of Sutterella seckii.</title>
        <authorList>
            <person name="Chaplin A.V."/>
            <person name="Sokolova S.R."/>
            <person name="Mosin K.A."/>
            <person name="Ivanova E.L."/>
            <person name="Kochetkova T.O."/>
            <person name="Goltsov A.Y."/>
            <person name="Trofimov D.Y."/>
            <person name="Efimov B.A."/>
        </authorList>
    </citation>
    <scope>NUCLEOTIDE SEQUENCE [LARGE SCALE GENOMIC DNA]</scope>
    <source>
        <strain evidence="15 16">ASD393</strain>
    </source>
</reference>
<dbReference type="InterPro" id="IPR024953">
    <property type="entry name" value="PP_kinase_middle"/>
</dbReference>
<feature type="binding site" evidence="8">
    <location>
        <position position="564"/>
    </location>
    <ligand>
        <name>ATP</name>
        <dbReference type="ChEBI" id="CHEBI:30616"/>
    </ligand>
</feature>
<dbReference type="EMBL" id="WEHX01000020">
    <property type="protein sequence ID" value="KAB7661329.1"/>
    <property type="molecule type" value="Genomic_DNA"/>
</dbReference>
<dbReference type="PIRSF" id="PIRSF015589">
    <property type="entry name" value="PP_kinase"/>
    <property type="match status" value="1"/>
</dbReference>
<dbReference type="HAMAP" id="MF_00347">
    <property type="entry name" value="Polyphosphate_kinase"/>
    <property type="match status" value="1"/>
</dbReference>
<dbReference type="Pfam" id="PF17941">
    <property type="entry name" value="PP_kinase_C_1"/>
    <property type="match status" value="1"/>
</dbReference>
<comment type="catalytic activity">
    <reaction evidence="8 9">
        <text>[phosphate](n) + ATP = [phosphate](n+1) + ADP</text>
        <dbReference type="Rhea" id="RHEA:19573"/>
        <dbReference type="Rhea" id="RHEA-COMP:9859"/>
        <dbReference type="Rhea" id="RHEA-COMP:14280"/>
        <dbReference type="ChEBI" id="CHEBI:16838"/>
        <dbReference type="ChEBI" id="CHEBI:30616"/>
        <dbReference type="ChEBI" id="CHEBI:456216"/>
        <dbReference type="EC" id="2.7.4.1"/>
    </reaction>
</comment>
<dbReference type="NCBIfam" id="NF003917">
    <property type="entry name" value="PRK05443.1-1"/>
    <property type="match status" value="1"/>
</dbReference>
<feature type="compositionally biased region" description="Low complexity" evidence="10">
    <location>
        <begin position="9"/>
        <end position="18"/>
    </location>
</feature>
<accession>A0A6I1ELF1</accession>
<sequence>MTEKQNQEAAAADLKTAAETPVNPKEAAAPEAPAPETASAAQTTKKASGTAKAPAQKKRAPAKSRAARRTPQAQSDDVPPPLPPVEGVPDLNDPLLYINRELNWTEFDRKVLDEACDPKTPLLEQLKFLAIFHNNLDEFFMVRVANIIRQFKIGAPSTSADGLAPVKQLAEIRRRVLGMLTRAQNHWKQKLLPELAKKGINIVRYKDLTVKQKDFLEGYFLNEIYPILTPQAIDAGHPFPTISNISINILIELESEDGNVRYARLKCPNNMPRFIFVPRTKESAYAELGFNSNGRDDDIILIEDLIREHLDKLFSGHKVKKSFIFRITRNTDLEIEEDEADDLLAAVKDFIDQRRFGDVIRLEVEHGSDPALTNFLTEKLDLLPFQVFRIKGPLAMSEFMPLIGLDRPNLKDAPYKGLEPAFIAEGDVFPTIKSHDVFLYHPYESFNGVLEFIREAASDPQVVAIKQTLYRCGSNSPIVAALIDARRRGKQVTAVVELKARFDEERNINWAEEMEKAGVNIVYGFAGLKIHAKLCLVVRRESEGMCRYVHISTGNYNPGTAKIYTDYALFTANRDICSDVSDLFNVMTGYSDQTKYRELVVSPHSTRNAIIAHIEREIECHKKSGKGEIILKCNQLVDRAIIRTLYAASQAGVRISIIVRGICCLRPGIPGVSENITVKSIVGRFLEHARAYYFRHGGNPFMLIGSADLMPRNLDGRIEVLTPVLDKNIRDRIKATLDLQLADNVQSWELLSDGSYKRLSVPKNGKAVDSQSVLAKHYGWAE</sequence>
<evidence type="ECO:0000256" key="4">
    <source>
        <dbReference type="ARBA" id="ARBA00022741"/>
    </source>
</evidence>
<dbReference type="PANTHER" id="PTHR30218">
    <property type="entry name" value="POLYPHOSPHATE KINASE"/>
    <property type="match status" value="1"/>
</dbReference>
<evidence type="ECO:0000259" key="11">
    <source>
        <dbReference type="Pfam" id="PF02503"/>
    </source>
</evidence>
<dbReference type="Gene3D" id="3.30.1840.10">
    <property type="entry name" value="Polyphosphate kinase middle domain"/>
    <property type="match status" value="1"/>
</dbReference>
<feature type="binding site" evidence="8">
    <location>
        <position position="688"/>
    </location>
    <ligand>
        <name>ATP</name>
        <dbReference type="ChEBI" id="CHEBI:30616"/>
    </ligand>
</feature>
<evidence type="ECO:0000259" key="12">
    <source>
        <dbReference type="Pfam" id="PF13089"/>
    </source>
</evidence>
<dbReference type="EC" id="2.7.4.1" evidence="8 9"/>
<dbReference type="InterPro" id="IPR003414">
    <property type="entry name" value="PP_kinase"/>
</dbReference>
<dbReference type="AlphaFoldDB" id="A0A6I1ELF1"/>
<feature type="domain" description="Polyphosphate kinase C-terminal" evidence="14">
    <location>
        <begin position="428"/>
        <end position="592"/>
    </location>
</feature>
<feature type="region of interest" description="Disordered" evidence="10">
    <location>
        <begin position="1"/>
        <end position="89"/>
    </location>
</feature>
<feature type="binding site" evidence="8">
    <location>
        <position position="501"/>
    </location>
    <ligand>
        <name>Mg(2+)</name>
        <dbReference type="ChEBI" id="CHEBI:18420"/>
    </ligand>
</feature>
<dbReference type="NCBIfam" id="NF003918">
    <property type="entry name" value="PRK05443.1-2"/>
    <property type="match status" value="1"/>
</dbReference>
<comment type="cofactor">
    <cofactor evidence="8">
        <name>Mg(2+)</name>
        <dbReference type="ChEBI" id="CHEBI:18420"/>
    </cofactor>
</comment>
<comment type="PTM">
    <text evidence="8 9">An intermediate of this reaction is the autophosphorylated ppk in which a phosphate is covalently linked to a histidine residue through a N-P bond.</text>
</comment>
<dbReference type="SUPFAM" id="SSF140356">
    <property type="entry name" value="PPK N-terminal domain-like"/>
    <property type="match status" value="1"/>
</dbReference>
<keyword evidence="5 8" id="KW-0418">Kinase</keyword>
<dbReference type="GO" id="GO:0005524">
    <property type="term" value="F:ATP binding"/>
    <property type="evidence" value="ECO:0007669"/>
    <property type="project" value="UniProtKB-KW"/>
</dbReference>
<dbReference type="GO" id="GO:0046872">
    <property type="term" value="F:metal ion binding"/>
    <property type="evidence" value="ECO:0007669"/>
    <property type="project" value="UniProtKB-KW"/>
</dbReference>
<dbReference type="SUPFAM" id="SSF56024">
    <property type="entry name" value="Phospholipase D/nuclease"/>
    <property type="match status" value="2"/>
</dbReference>
<evidence type="ECO:0000256" key="7">
    <source>
        <dbReference type="ARBA" id="ARBA00022842"/>
    </source>
</evidence>
<dbReference type="CDD" id="cd09165">
    <property type="entry name" value="PLDc_PaPPK1_C1_like"/>
    <property type="match status" value="1"/>
</dbReference>
<protein>
    <recommendedName>
        <fullName evidence="8 9">Polyphosphate kinase</fullName>
        <ecNumber evidence="8 9">2.7.4.1</ecNumber>
    </recommendedName>
    <alternativeName>
        <fullName evidence="8">ATP-polyphosphate phosphotransferase</fullName>
    </alternativeName>
    <alternativeName>
        <fullName evidence="8">Polyphosphoric acid kinase</fullName>
    </alternativeName>
</protein>
<feature type="binding site" evidence="8">
    <location>
        <position position="471"/>
    </location>
    <ligand>
        <name>Mg(2+)</name>
        <dbReference type="ChEBI" id="CHEBI:18420"/>
    </ligand>
</feature>
<evidence type="ECO:0000256" key="1">
    <source>
        <dbReference type="ARBA" id="ARBA00022553"/>
    </source>
</evidence>
<evidence type="ECO:0000256" key="9">
    <source>
        <dbReference type="RuleBase" id="RU003800"/>
    </source>
</evidence>
<evidence type="ECO:0000256" key="8">
    <source>
        <dbReference type="HAMAP-Rule" id="MF_00347"/>
    </source>
</evidence>
<dbReference type="InterPro" id="IPR036830">
    <property type="entry name" value="PP_kinase_middle_dom_sf"/>
</dbReference>
<keyword evidence="3 8" id="KW-0479">Metal-binding</keyword>
<dbReference type="Gene3D" id="1.20.58.310">
    <property type="entry name" value="Polyphosphate kinase N-terminal domain"/>
    <property type="match status" value="1"/>
</dbReference>
<dbReference type="InterPro" id="IPR025200">
    <property type="entry name" value="PPK_C_dom2"/>
</dbReference>
<dbReference type="Pfam" id="PF02503">
    <property type="entry name" value="PP_kinase"/>
    <property type="match status" value="1"/>
</dbReference>
<evidence type="ECO:0000256" key="10">
    <source>
        <dbReference type="SAM" id="MobiDB-lite"/>
    </source>
</evidence>
<evidence type="ECO:0000256" key="6">
    <source>
        <dbReference type="ARBA" id="ARBA00022840"/>
    </source>
</evidence>
<feature type="binding site" evidence="8">
    <location>
        <position position="660"/>
    </location>
    <ligand>
        <name>ATP</name>
        <dbReference type="ChEBI" id="CHEBI:30616"/>
    </ligand>
</feature>
<dbReference type="OrthoDB" id="9761456at2"/>
<keyword evidence="1 8" id="KW-0597">Phosphoprotein</keyword>
<feature type="compositionally biased region" description="Basic residues" evidence="10">
    <location>
        <begin position="55"/>
        <end position="68"/>
    </location>
</feature>
<dbReference type="Gene3D" id="3.30.870.10">
    <property type="entry name" value="Endonuclease Chain A"/>
    <property type="match status" value="2"/>
</dbReference>